<name>A0A8S9R846_BRACR</name>
<proteinExistence type="predicted"/>
<sequence length="354" mass="40411">MSASIDNNKKESIDSNMVASIDKRSRTLVCLETTEKISQQFPEAPEQEKSTLAETSLVEIDQRQWDGYEPSMEKQETKEGVQSENKVKSRKVFIPKYLRREVNKVELDGFHKRVKGVHKDMSFEDAYYKYRLGNFFRESRETDKDIEMLFNKVRRKPKTTLKKEQDPRKFLIPCCIHDHTLPNALCDTGSTDSFTFVDNSKANSAGMIKNVKVEIGDCSIPVDFHVMKSKSGQISSLLFGRAFMATVGAVCDHKKNRMCLTNVDETVFYDPVEKKKASIDSTISASIDRKSCCQSLPVVIPGILSCPQDIADSTLESTYESSSYPTSDVDRFTLEDFLELEEWLRQKLDDDRHS</sequence>
<organism evidence="1 2">
    <name type="scientific">Brassica cretica</name>
    <name type="common">Mustard</name>
    <dbReference type="NCBI Taxonomy" id="69181"/>
    <lineage>
        <taxon>Eukaryota</taxon>
        <taxon>Viridiplantae</taxon>
        <taxon>Streptophyta</taxon>
        <taxon>Embryophyta</taxon>
        <taxon>Tracheophyta</taxon>
        <taxon>Spermatophyta</taxon>
        <taxon>Magnoliopsida</taxon>
        <taxon>eudicotyledons</taxon>
        <taxon>Gunneridae</taxon>
        <taxon>Pentapetalae</taxon>
        <taxon>rosids</taxon>
        <taxon>malvids</taxon>
        <taxon>Brassicales</taxon>
        <taxon>Brassicaceae</taxon>
        <taxon>Brassiceae</taxon>
        <taxon>Brassica</taxon>
    </lineage>
</organism>
<dbReference type="AlphaFoldDB" id="A0A8S9R846"/>
<accession>A0A8S9R846</accession>
<dbReference type="PANTHER" id="PTHR33067:SF31">
    <property type="entry name" value="RNA-DIRECTED DNA POLYMERASE"/>
    <property type="match status" value="1"/>
</dbReference>
<reference evidence="1" key="1">
    <citation type="submission" date="2019-12" db="EMBL/GenBank/DDBJ databases">
        <title>Genome sequencing and annotation of Brassica cretica.</title>
        <authorList>
            <person name="Studholme D.J."/>
            <person name="Sarris P."/>
        </authorList>
    </citation>
    <scope>NUCLEOTIDE SEQUENCE</scope>
    <source>
        <strain evidence="1">PFS-109/04</strain>
        <tissue evidence="1">Leaf</tissue>
    </source>
</reference>
<dbReference type="Gene3D" id="2.40.70.10">
    <property type="entry name" value="Acid Proteases"/>
    <property type="match status" value="1"/>
</dbReference>
<dbReference type="Proteomes" id="UP000712600">
    <property type="component" value="Unassembled WGS sequence"/>
</dbReference>
<protein>
    <recommendedName>
        <fullName evidence="3">Aspartic peptidase DDI1-type domain-containing protein</fullName>
    </recommendedName>
</protein>
<dbReference type="InterPro" id="IPR021109">
    <property type="entry name" value="Peptidase_aspartic_dom_sf"/>
</dbReference>
<evidence type="ECO:0000313" key="2">
    <source>
        <dbReference type="Proteomes" id="UP000712600"/>
    </source>
</evidence>
<evidence type="ECO:0000313" key="1">
    <source>
        <dbReference type="EMBL" id="KAF3559794.1"/>
    </source>
</evidence>
<dbReference type="EMBL" id="QGKX02000996">
    <property type="protein sequence ID" value="KAF3559794.1"/>
    <property type="molecule type" value="Genomic_DNA"/>
</dbReference>
<comment type="caution">
    <text evidence="1">The sequence shown here is derived from an EMBL/GenBank/DDBJ whole genome shotgun (WGS) entry which is preliminary data.</text>
</comment>
<gene>
    <name evidence="1" type="ORF">F2Q69_00013364</name>
</gene>
<dbReference type="PANTHER" id="PTHR33067">
    <property type="entry name" value="RNA-DIRECTED DNA POLYMERASE-RELATED"/>
    <property type="match status" value="1"/>
</dbReference>
<evidence type="ECO:0008006" key="3">
    <source>
        <dbReference type="Google" id="ProtNLM"/>
    </source>
</evidence>